<feature type="transmembrane region" description="Helical" evidence="1">
    <location>
        <begin position="48"/>
        <end position="67"/>
    </location>
</feature>
<organism evidence="2 3">
    <name type="scientific">Nonomuraea muscovyensis</name>
    <dbReference type="NCBI Taxonomy" id="1124761"/>
    <lineage>
        <taxon>Bacteria</taxon>
        <taxon>Bacillati</taxon>
        <taxon>Actinomycetota</taxon>
        <taxon>Actinomycetes</taxon>
        <taxon>Streptosporangiales</taxon>
        <taxon>Streptosporangiaceae</taxon>
        <taxon>Nonomuraea</taxon>
    </lineage>
</organism>
<dbReference type="Proteomes" id="UP000583800">
    <property type="component" value="Unassembled WGS sequence"/>
</dbReference>
<gene>
    <name evidence="2" type="ORF">FHU36_002729</name>
</gene>
<name>A0A7X0EYW8_9ACTN</name>
<evidence type="ECO:0000313" key="3">
    <source>
        <dbReference type="Proteomes" id="UP000583800"/>
    </source>
</evidence>
<feature type="transmembrane region" description="Helical" evidence="1">
    <location>
        <begin position="79"/>
        <end position="101"/>
    </location>
</feature>
<comment type="caution">
    <text evidence="2">The sequence shown here is derived from an EMBL/GenBank/DDBJ whole genome shotgun (WGS) entry which is preliminary data.</text>
</comment>
<dbReference type="RefSeq" id="WP_185084048.1">
    <property type="nucleotide sequence ID" value="NZ_JACHJB010000001.1"/>
</dbReference>
<keyword evidence="1" id="KW-1133">Transmembrane helix</keyword>
<evidence type="ECO:0000313" key="2">
    <source>
        <dbReference type="EMBL" id="MBB6346220.1"/>
    </source>
</evidence>
<dbReference type="EMBL" id="JACHJB010000001">
    <property type="protein sequence ID" value="MBB6346220.1"/>
    <property type="molecule type" value="Genomic_DNA"/>
</dbReference>
<reference evidence="2 3" key="1">
    <citation type="submission" date="2020-08" db="EMBL/GenBank/DDBJ databases">
        <title>Sequencing the genomes of 1000 actinobacteria strains.</title>
        <authorList>
            <person name="Klenk H.-P."/>
        </authorList>
    </citation>
    <scope>NUCLEOTIDE SEQUENCE [LARGE SCALE GENOMIC DNA]</scope>
    <source>
        <strain evidence="2 3">DSM 45913</strain>
    </source>
</reference>
<keyword evidence="3" id="KW-1185">Reference proteome</keyword>
<feature type="transmembrane region" description="Helical" evidence="1">
    <location>
        <begin position="20"/>
        <end position="41"/>
    </location>
</feature>
<proteinExistence type="predicted"/>
<keyword evidence="1" id="KW-0472">Membrane</keyword>
<protein>
    <submittedName>
        <fullName evidence="2">Uncharacterized protein</fullName>
    </submittedName>
</protein>
<keyword evidence="1" id="KW-0812">Transmembrane</keyword>
<accession>A0A7X0EYW8</accession>
<sequence length="113" mass="12153">MAFVLPLLVHWQVRDSESELRLAMALALAPFPLSMVAALLARLPAWPAVGLVAPFVMLAVVFIQPHYDSWVSDENLALHLFIAVPAVTGFMITALLCALLFRKTAGSPGVDAA</sequence>
<evidence type="ECO:0000256" key="1">
    <source>
        <dbReference type="SAM" id="Phobius"/>
    </source>
</evidence>
<dbReference type="AlphaFoldDB" id="A0A7X0EYW8"/>